<proteinExistence type="predicted"/>
<dbReference type="GO" id="GO:0055085">
    <property type="term" value="P:transmembrane transport"/>
    <property type="evidence" value="ECO:0007669"/>
    <property type="project" value="InterPro"/>
</dbReference>
<comment type="subcellular location">
    <subcellularLocation>
        <location evidence="1">Membrane</location>
        <topology evidence="1">Multi-pass membrane protein</topology>
    </subcellularLocation>
</comment>
<evidence type="ECO:0000256" key="2">
    <source>
        <dbReference type="ARBA" id="ARBA00022692"/>
    </source>
</evidence>
<dbReference type="Pfam" id="PF00916">
    <property type="entry name" value="Sulfate_transp"/>
    <property type="match status" value="1"/>
</dbReference>
<evidence type="ECO:0000259" key="6">
    <source>
        <dbReference type="PROSITE" id="PS50801"/>
    </source>
</evidence>
<dbReference type="GO" id="GO:0016020">
    <property type="term" value="C:membrane"/>
    <property type="evidence" value="ECO:0007669"/>
    <property type="project" value="UniProtKB-SubCell"/>
</dbReference>
<feature type="transmembrane region" description="Helical" evidence="5">
    <location>
        <begin position="380"/>
        <end position="408"/>
    </location>
</feature>
<organism evidence="7 8">
    <name type="scientific">Cognatiyoonia sediminum</name>
    <dbReference type="NCBI Taxonomy" id="1508389"/>
    <lineage>
        <taxon>Bacteria</taxon>
        <taxon>Pseudomonadati</taxon>
        <taxon>Pseudomonadota</taxon>
        <taxon>Alphaproteobacteria</taxon>
        <taxon>Rhodobacterales</taxon>
        <taxon>Paracoccaceae</taxon>
        <taxon>Cognatiyoonia</taxon>
    </lineage>
</organism>
<evidence type="ECO:0000256" key="5">
    <source>
        <dbReference type="SAM" id="Phobius"/>
    </source>
</evidence>
<dbReference type="CDD" id="cd07042">
    <property type="entry name" value="STAS_SulP_like_sulfate_transporter"/>
    <property type="match status" value="1"/>
</dbReference>
<keyword evidence="4 5" id="KW-0472">Membrane</keyword>
<gene>
    <name evidence="7" type="ORF">SAMN05444003_1544</name>
</gene>
<sequence length="565" mass="59270">MKQLLTLPGGLKLNRTNIVPDLVAGATFAVVNVPQGMANAVLASVNPVAGLYALMIAMPIGAMYTSSVYMNVSTTGALSVAAGEALSDVPDQSKISALVTLVVLIGLAQLAMGVLKLGSLVRYISNSVMTGFITGIAALIILGAIPDITGYESPLPNHLLRIADTILNWRSLDYAAVVFGIATIAIIFYAQTTRVAKFALIVALVAVTAMVQLSMAVLSIGDTELVKDVAAIPRSLPDFVLPDLGYLPSLTLPAIAIAVIGLVQGAGVGQSYPNPDGRFPDASQDFVGQGVANTAAGFFGAIPSGGSMSGTAVNVQAGAKSRWANIFAGLIVIAIVFFFVGLVELVPMAALGGLLVVVGIQNVSPKNILIIWNTGTLPRIAMSVTFLATLMVPLQYAILLGIALSFVLQVMQASNRVEVRELELVANGFPIDKPRPYHLVADRVSILRVRGALFFASAKALEAQLPDASTGDRSVVILILRDVDDLGSTVIRLLQRYAQELEQTQSALMLAGVNDQLMRQLGRTGLLEQLSADNVFAEQDKIGAALNEAIEQANAWIEGKGQSVG</sequence>
<dbReference type="STRING" id="1508389.SAMN05444003_1544"/>
<dbReference type="PROSITE" id="PS50801">
    <property type="entry name" value="STAS"/>
    <property type="match status" value="1"/>
</dbReference>
<feature type="transmembrane region" description="Helical" evidence="5">
    <location>
        <begin position="95"/>
        <end position="115"/>
    </location>
</feature>
<feature type="transmembrane region" description="Helical" evidence="5">
    <location>
        <begin position="327"/>
        <end position="360"/>
    </location>
</feature>
<evidence type="ECO:0000313" key="8">
    <source>
        <dbReference type="Proteomes" id="UP000184074"/>
    </source>
</evidence>
<dbReference type="OrthoDB" id="9769739at2"/>
<feature type="transmembrane region" description="Helical" evidence="5">
    <location>
        <begin position="49"/>
        <end position="70"/>
    </location>
</feature>
<dbReference type="AlphaFoldDB" id="A0A1M5NQI5"/>
<reference evidence="7 8" key="1">
    <citation type="submission" date="2016-11" db="EMBL/GenBank/DDBJ databases">
        <authorList>
            <person name="Jaros S."/>
            <person name="Januszkiewicz K."/>
            <person name="Wedrychowicz H."/>
        </authorList>
    </citation>
    <scope>NUCLEOTIDE SEQUENCE [LARGE SCALE GENOMIC DNA]</scope>
    <source>
        <strain evidence="7 8">DSM 28715</strain>
    </source>
</reference>
<feature type="transmembrane region" description="Helical" evidence="5">
    <location>
        <begin position="127"/>
        <end position="145"/>
    </location>
</feature>
<feature type="domain" description="STAS" evidence="6">
    <location>
        <begin position="444"/>
        <end position="553"/>
    </location>
</feature>
<evidence type="ECO:0000313" key="7">
    <source>
        <dbReference type="EMBL" id="SHG91748.1"/>
    </source>
</evidence>
<dbReference type="PANTHER" id="PTHR11814">
    <property type="entry name" value="SULFATE TRANSPORTER"/>
    <property type="match status" value="1"/>
</dbReference>
<dbReference type="Pfam" id="PF01740">
    <property type="entry name" value="STAS"/>
    <property type="match status" value="1"/>
</dbReference>
<evidence type="ECO:0000256" key="4">
    <source>
        <dbReference type="ARBA" id="ARBA00023136"/>
    </source>
</evidence>
<keyword evidence="8" id="KW-1185">Reference proteome</keyword>
<feature type="transmembrane region" description="Helical" evidence="5">
    <location>
        <begin position="244"/>
        <end position="263"/>
    </location>
</feature>
<feature type="transmembrane region" description="Helical" evidence="5">
    <location>
        <begin position="198"/>
        <end position="220"/>
    </location>
</feature>
<evidence type="ECO:0000256" key="3">
    <source>
        <dbReference type="ARBA" id="ARBA00022989"/>
    </source>
</evidence>
<dbReference type="InterPro" id="IPR002645">
    <property type="entry name" value="STAS_dom"/>
</dbReference>
<name>A0A1M5NQI5_9RHOB</name>
<dbReference type="InterPro" id="IPR011547">
    <property type="entry name" value="SLC26A/SulP_dom"/>
</dbReference>
<dbReference type="SUPFAM" id="SSF52091">
    <property type="entry name" value="SpoIIaa-like"/>
    <property type="match status" value="1"/>
</dbReference>
<dbReference type="RefSeq" id="WP_072900213.1">
    <property type="nucleotide sequence ID" value="NZ_FQXB01000001.1"/>
</dbReference>
<dbReference type="Proteomes" id="UP000184074">
    <property type="component" value="Unassembled WGS sequence"/>
</dbReference>
<dbReference type="EMBL" id="FQXB01000001">
    <property type="protein sequence ID" value="SHG91748.1"/>
    <property type="molecule type" value="Genomic_DNA"/>
</dbReference>
<protein>
    <submittedName>
        <fullName evidence="7">Sulfate permease, SulP family</fullName>
    </submittedName>
</protein>
<accession>A0A1M5NQI5</accession>
<keyword evidence="2 5" id="KW-0812">Transmembrane</keyword>
<evidence type="ECO:0000256" key="1">
    <source>
        <dbReference type="ARBA" id="ARBA00004141"/>
    </source>
</evidence>
<keyword evidence="3 5" id="KW-1133">Transmembrane helix</keyword>
<feature type="transmembrane region" description="Helical" evidence="5">
    <location>
        <begin position="174"/>
        <end position="191"/>
    </location>
</feature>
<dbReference type="Gene3D" id="3.30.750.24">
    <property type="entry name" value="STAS domain"/>
    <property type="match status" value="1"/>
</dbReference>
<dbReference type="InterPro" id="IPR036513">
    <property type="entry name" value="STAS_dom_sf"/>
</dbReference>
<dbReference type="InterPro" id="IPR001902">
    <property type="entry name" value="SLC26A/SulP_fam"/>
</dbReference>